<evidence type="ECO:0000313" key="20">
    <source>
        <dbReference type="EMBL" id="MDC8012208.1"/>
    </source>
</evidence>
<evidence type="ECO:0000256" key="15">
    <source>
        <dbReference type="ARBA" id="ARBA00023136"/>
    </source>
</evidence>
<evidence type="ECO:0000256" key="6">
    <source>
        <dbReference type="ARBA" id="ARBA00012487"/>
    </source>
</evidence>
<dbReference type="Pfam" id="PF01148">
    <property type="entry name" value="CTP_transf_1"/>
    <property type="match status" value="1"/>
</dbReference>
<feature type="transmembrane region" description="Helical" evidence="19">
    <location>
        <begin position="77"/>
        <end position="96"/>
    </location>
</feature>
<evidence type="ECO:0000256" key="9">
    <source>
        <dbReference type="ARBA" id="ARBA00022516"/>
    </source>
</evidence>
<evidence type="ECO:0000256" key="18">
    <source>
        <dbReference type="RuleBase" id="RU003938"/>
    </source>
</evidence>
<evidence type="ECO:0000256" key="11">
    <source>
        <dbReference type="ARBA" id="ARBA00022692"/>
    </source>
</evidence>
<dbReference type="RefSeq" id="WP_263543456.1">
    <property type="nucleotide sequence ID" value="NZ_JAOVZO020000003.1"/>
</dbReference>
<comment type="pathway">
    <text evidence="3 18">Phospholipid metabolism; CDP-diacylglycerol biosynthesis; CDP-diacylglycerol from sn-glycerol 3-phosphate: step 3/3.</text>
</comment>
<keyword evidence="10 18" id="KW-0808">Transferase</keyword>
<accession>A0A9X4BHC2</accession>
<evidence type="ECO:0000256" key="4">
    <source>
        <dbReference type="ARBA" id="ARBA00005189"/>
    </source>
</evidence>
<evidence type="ECO:0000256" key="2">
    <source>
        <dbReference type="ARBA" id="ARBA00004651"/>
    </source>
</evidence>
<comment type="catalytic activity">
    <reaction evidence="1 18">
        <text>a 1,2-diacyl-sn-glycero-3-phosphate + CTP + H(+) = a CDP-1,2-diacyl-sn-glycerol + diphosphate</text>
        <dbReference type="Rhea" id="RHEA:16229"/>
        <dbReference type="ChEBI" id="CHEBI:15378"/>
        <dbReference type="ChEBI" id="CHEBI:33019"/>
        <dbReference type="ChEBI" id="CHEBI:37563"/>
        <dbReference type="ChEBI" id="CHEBI:58332"/>
        <dbReference type="ChEBI" id="CHEBI:58608"/>
        <dbReference type="EC" id="2.7.7.41"/>
    </reaction>
</comment>
<evidence type="ECO:0000256" key="12">
    <source>
        <dbReference type="ARBA" id="ARBA00022695"/>
    </source>
</evidence>
<keyword evidence="16" id="KW-0594">Phospholipid biosynthesis</keyword>
<gene>
    <name evidence="20" type="ORF">OD750_006570</name>
</gene>
<dbReference type="Proteomes" id="UP001139971">
    <property type="component" value="Unassembled WGS sequence"/>
</dbReference>
<feature type="transmembrane region" description="Helical" evidence="19">
    <location>
        <begin position="140"/>
        <end position="160"/>
    </location>
</feature>
<dbReference type="GO" id="GO:0016024">
    <property type="term" value="P:CDP-diacylglycerol biosynthetic process"/>
    <property type="evidence" value="ECO:0007669"/>
    <property type="project" value="TreeGrafter"/>
</dbReference>
<evidence type="ECO:0000256" key="14">
    <source>
        <dbReference type="ARBA" id="ARBA00023098"/>
    </source>
</evidence>
<evidence type="ECO:0000256" key="3">
    <source>
        <dbReference type="ARBA" id="ARBA00005119"/>
    </source>
</evidence>
<feature type="transmembrane region" description="Helical" evidence="19">
    <location>
        <begin position="53"/>
        <end position="71"/>
    </location>
</feature>
<evidence type="ECO:0000256" key="5">
    <source>
        <dbReference type="ARBA" id="ARBA00010185"/>
    </source>
</evidence>
<dbReference type="GO" id="GO:0005886">
    <property type="term" value="C:plasma membrane"/>
    <property type="evidence" value="ECO:0007669"/>
    <property type="project" value="UniProtKB-SubCell"/>
</dbReference>
<dbReference type="AlphaFoldDB" id="A0A9X4BHC2"/>
<dbReference type="PROSITE" id="PS01315">
    <property type="entry name" value="CDS"/>
    <property type="match status" value="1"/>
</dbReference>
<evidence type="ECO:0000256" key="1">
    <source>
        <dbReference type="ARBA" id="ARBA00001698"/>
    </source>
</evidence>
<dbReference type="InterPro" id="IPR000374">
    <property type="entry name" value="PC_trans"/>
</dbReference>
<keyword evidence="21" id="KW-1185">Reference proteome</keyword>
<comment type="subcellular location">
    <subcellularLocation>
        <location evidence="2">Cell membrane</location>
        <topology evidence="2">Multi-pass membrane protein</topology>
    </subcellularLocation>
</comment>
<reference evidence="20" key="1">
    <citation type="submission" date="2023-02" db="EMBL/GenBank/DDBJ databases">
        <title>Tahibacter soli sp. nov. isolated from soil.</title>
        <authorList>
            <person name="Baek J.H."/>
            <person name="Lee J.K."/>
            <person name="Choi D.G."/>
            <person name="Jeon C.O."/>
        </authorList>
    </citation>
    <scope>NUCLEOTIDE SEQUENCE</scope>
    <source>
        <strain evidence="20">BL</strain>
    </source>
</reference>
<evidence type="ECO:0000256" key="8">
    <source>
        <dbReference type="ARBA" id="ARBA00022475"/>
    </source>
</evidence>
<evidence type="ECO:0000313" key="21">
    <source>
        <dbReference type="Proteomes" id="UP001139971"/>
    </source>
</evidence>
<keyword evidence="15 19" id="KW-0472">Membrane</keyword>
<keyword evidence="17" id="KW-1208">Phospholipid metabolism</keyword>
<keyword evidence="8" id="KW-1003">Cell membrane</keyword>
<name>A0A9X4BHC2_9GAMM</name>
<dbReference type="GO" id="GO:0004605">
    <property type="term" value="F:phosphatidate cytidylyltransferase activity"/>
    <property type="evidence" value="ECO:0007669"/>
    <property type="project" value="UniProtKB-EC"/>
</dbReference>
<dbReference type="EC" id="2.7.7.41" evidence="6 18"/>
<feature type="transmembrane region" description="Helical" evidence="19">
    <location>
        <begin position="12"/>
        <end position="41"/>
    </location>
</feature>
<feature type="transmembrane region" description="Helical" evidence="19">
    <location>
        <begin position="116"/>
        <end position="134"/>
    </location>
</feature>
<proteinExistence type="inferred from homology"/>
<dbReference type="PANTHER" id="PTHR46382:SF1">
    <property type="entry name" value="PHOSPHATIDATE CYTIDYLYLTRANSFERASE"/>
    <property type="match status" value="1"/>
</dbReference>
<evidence type="ECO:0000256" key="16">
    <source>
        <dbReference type="ARBA" id="ARBA00023209"/>
    </source>
</evidence>
<evidence type="ECO:0000256" key="13">
    <source>
        <dbReference type="ARBA" id="ARBA00022989"/>
    </source>
</evidence>
<feature type="transmembrane region" description="Helical" evidence="19">
    <location>
        <begin position="181"/>
        <end position="201"/>
    </location>
</feature>
<keyword evidence="13 19" id="KW-1133">Transmembrane helix</keyword>
<evidence type="ECO:0000256" key="7">
    <source>
        <dbReference type="ARBA" id="ARBA00019373"/>
    </source>
</evidence>
<keyword evidence="11 18" id="KW-0812">Transmembrane</keyword>
<evidence type="ECO:0000256" key="19">
    <source>
        <dbReference type="SAM" id="Phobius"/>
    </source>
</evidence>
<comment type="similarity">
    <text evidence="5 18">Belongs to the CDS family.</text>
</comment>
<keyword evidence="12 18" id="KW-0548">Nucleotidyltransferase</keyword>
<protein>
    <recommendedName>
        <fullName evidence="7 18">Phosphatidate cytidylyltransferase</fullName>
        <ecNumber evidence="6 18">2.7.7.41</ecNumber>
    </recommendedName>
</protein>
<dbReference type="EMBL" id="JAOVZO020000003">
    <property type="protein sequence ID" value="MDC8012208.1"/>
    <property type="molecule type" value="Genomic_DNA"/>
</dbReference>
<organism evidence="20 21">
    <name type="scientific">Tahibacter soli</name>
    <dbReference type="NCBI Taxonomy" id="2983605"/>
    <lineage>
        <taxon>Bacteria</taxon>
        <taxon>Pseudomonadati</taxon>
        <taxon>Pseudomonadota</taxon>
        <taxon>Gammaproteobacteria</taxon>
        <taxon>Lysobacterales</taxon>
        <taxon>Rhodanobacteraceae</taxon>
        <taxon>Tahibacter</taxon>
    </lineage>
</organism>
<comment type="caution">
    <text evidence="20">The sequence shown here is derived from an EMBL/GenBank/DDBJ whole genome shotgun (WGS) entry which is preliminary data.</text>
</comment>
<feature type="transmembrane region" description="Helical" evidence="19">
    <location>
        <begin position="207"/>
        <end position="228"/>
    </location>
</feature>
<comment type="pathway">
    <text evidence="4">Lipid metabolism.</text>
</comment>
<sequence length="274" mass="28842">MLKQRTLTALTLAPLAVALIVFAPTALLAVVAAAAFLFATWEWTRMLGLRGEGSRAAVVAAHAMLLVLLWFARGSAAWWIAIALGVAWWPVAALWLRHYSYGAAPTRENVARKLVAGTFIVVPAWAALIAVHGGGERGPWWALFGLLLIWVADSGAYLAGSRWGAGRAKLAPRISPGKTWVGVYGAIASSALVGIAGAWLLGVRGLALAGVFVLAMLTVVCSIVGDLFESLIKRHANVKDSGDLFPGHGGMFDRLDSVFAALPVWAGGLALLSL</sequence>
<evidence type="ECO:0000256" key="10">
    <source>
        <dbReference type="ARBA" id="ARBA00022679"/>
    </source>
</evidence>
<keyword evidence="14" id="KW-0443">Lipid metabolism</keyword>
<keyword evidence="9" id="KW-0444">Lipid biosynthesis</keyword>
<dbReference type="PANTHER" id="PTHR46382">
    <property type="entry name" value="PHOSPHATIDATE CYTIDYLYLTRANSFERASE"/>
    <property type="match status" value="1"/>
</dbReference>
<evidence type="ECO:0000256" key="17">
    <source>
        <dbReference type="ARBA" id="ARBA00023264"/>
    </source>
</evidence>